<keyword evidence="5 6" id="KW-0472">Membrane</keyword>
<feature type="transmembrane region" description="Helical" evidence="6">
    <location>
        <begin position="151"/>
        <end position="169"/>
    </location>
</feature>
<gene>
    <name evidence="7" type="ORF">UFOPK2754_02629</name>
</gene>
<feature type="transmembrane region" description="Helical" evidence="6">
    <location>
        <begin position="41"/>
        <end position="61"/>
    </location>
</feature>
<accession>A0A6J6UY13</accession>
<dbReference type="Pfam" id="PF03239">
    <property type="entry name" value="FTR1"/>
    <property type="match status" value="1"/>
</dbReference>
<evidence type="ECO:0000256" key="1">
    <source>
        <dbReference type="ARBA" id="ARBA00004141"/>
    </source>
</evidence>
<evidence type="ECO:0000256" key="4">
    <source>
        <dbReference type="ARBA" id="ARBA00022989"/>
    </source>
</evidence>
<dbReference type="GO" id="GO:0033573">
    <property type="term" value="C:high-affinity iron permease complex"/>
    <property type="evidence" value="ECO:0007669"/>
    <property type="project" value="InterPro"/>
</dbReference>
<dbReference type="GO" id="GO:0015093">
    <property type="term" value="F:ferrous iron transmembrane transporter activity"/>
    <property type="evidence" value="ECO:0007669"/>
    <property type="project" value="TreeGrafter"/>
</dbReference>
<dbReference type="NCBIfam" id="NF041756">
    <property type="entry name" value="EfeU"/>
    <property type="match status" value="1"/>
</dbReference>
<evidence type="ECO:0000256" key="6">
    <source>
        <dbReference type="SAM" id="Phobius"/>
    </source>
</evidence>
<dbReference type="PANTHER" id="PTHR31632:SF2">
    <property type="entry name" value="PLASMA MEMBRANE IRON PERMEASE"/>
    <property type="match status" value="1"/>
</dbReference>
<organism evidence="7">
    <name type="scientific">freshwater metagenome</name>
    <dbReference type="NCBI Taxonomy" id="449393"/>
    <lineage>
        <taxon>unclassified sequences</taxon>
        <taxon>metagenomes</taxon>
        <taxon>ecological metagenomes</taxon>
    </lineage>
</organism>
<evidence type="ECO:0000256" key="3">
    <source>
        <dbReference type="ARBA" id="ARBA00022692"/>
    </source>
</evidence>
<evidence type="ECO:0000256" key="5">
    <source>
        <dbReference type="ARBA" id="ARBA00023136"/>
    </source>
</evidence>
<sequence length="292" mass="31342">MACMGSSLLITLREGLEISLVLAIILGYLAKSGRTGYFHRIWLGSGLAVLVCTLTGIAFHVAVGEFEGKSEQFIEGTLAFSAVAVLTWMIFWMRSHARGIKADLQDKLSSAIDRSPWALVAVAFVAVAREGFETVLFLVGAENQGTSGAQVVIGGLIGLAVAAVLGLLIYRGGRHIDLGKFFAWTGGLLLLFAAGLFAKGVHEFREFLEIESSAIAKPVWEITSGPLAEGHDVHNFLNGLFGWSPSPERIRVVAYFAYLIPIGWLYLRDMVSGVRGASKDKSTAAPSSPVRA</sequence>
<evidence type="ECO:0000313" key="7">
    <source>
        <dbReference type="EMBL" id="CAB4764254.1"/>
    </source>
</evidence>
<dbReference type="PANTHER" id="PTHR31632">
    <property type="entry name" value="IRON TRANSPORTER FTH1"/>
    <property type="match status" value="1"/>
</dbReference>
<protein>
    <submittedName>
        <fullName evidence="7">Unannotated protein</fullName>
    </submittedName>
</protein>
<comment type="similarity">
    <text evidence="2">Belongs to the oxidase-dependent Fe transporter (OFeT) (TC 9.A.10.1) family.</text>
</comment>
<evidence type="ECO:0000256" key="2">
    <source>
        <dbReference type="ARBA" id="ARBA00008333"/>
    </source>
</evidence>
<proteinExistence type="inferred from homology"/>
<feature type="transmembrane region" description="Helical" evidence="6">
    <location>
        <begin position="117"/>
        <end position="139"/>
    </location>
</feature>
<comment type="subcellular location">
    <subcellularLocation>
        <location evidence="1">Membrane</location>
        <topology evidence="1">Multi-pass membrane protein</topology>
    </subcellularLocation>
</comment>
<feature type="transmembrane region" description="Helical" evidence="6">
    <location>
        <begin position="6"/>
        <end position="29"/>
    </location>
</feature>
<name>A0A6J6UY13_9ZZZZ</name>
<dbReference type="EMBL" id="CAEZYR010000126">
    <property type="protein sequence ID" value="CAB4764254.1"/>
    <property type="molecule type" value="Genomic_DNA"/>
</dbReference>
<keyword evidence="4 6" id="KW-1133">Transmembrane helix</keyword>
<dbReference type="InterPro" id="IPR004923">
    <property type="entry name" value="FTR1/Fip1/EfeU"/>
</dbReference>
<keyword evidence="3 6" id="KW-0812">Transmembrane</keyword>
<feature type="transmembrane region" description="Helical" evidence="6">
    <location>
        <begin position="181"/>
        <end position="198"/>
    </location>
</feature>
<feature type="transmembrane region" description="Helical" evidence="6">
    <location>
        <begin position="73"/>
        <end position="92"/>
    </location>
</feature>
<feature type="transmembrane region" description="Helical" evidence="6">
    <location>
        <begin position="250"/>
        <end position="267"/>
    </location>
</feature>
<dbReference type="AlphaFoldDB" id="A0A6J6UY13"/>
<reference evidence="7" key="1">
    <citation type="submission" date="2020-05" db="EMBL/GenBank/DDBJ databases">
        <authorList>
            <person name="Chiriac C."/>
            <person name="Salcher M."/>
            <person name="Ghai R."/>
            <person name="Kavagutti S V."/>
        </authorList>
    </citation>
    <scope>NUCLEOTIDE SEQUENCE</scope>
</reference>